<evidence type="ECO:0000313" key="1">
    <source>
        <dbReference type="EMBL" id="CDW22401.1"/>
    </source>
</evidence>
<dbReference type="EMBL" id="HACA01005040">
    <property type="protein sequence ID" value="CDW22401.1"/>
    <property type="molecule type" value="Transcribed_RNA"/>
</dbReference>
<dbReference type="AlphaFoldDB" id="A0A0K2TAC1"/>
<reference evidence="1" key="1">
    <citation type="submission" date="2014-05" db="EMBL/GenBank/DDBJ databases">
        <authorList>
            <person name="Chronopoulou M."/>
        </authorList>
    </citation>
    <scope>NUCLEOTIDE SEQUENCE</scope>
    <source>
        <tissue evidence="1">Whole organism</tissue>
    </source>
</reference>
<organism evidence="1">
    <name type="scientific">Lepeophtheirus salmonis</name>
    <name type="common">Salmon louse</name>
    <name type="synonym">Caligus salmonis</name>
    <dbReference type="NCBI Taxonomy" id="72036"/>
    <lineage>
        <taxon>Eukaryota</taxon>
        <taxon>Metazoa</taxon>
        <taxon>Ecdysozoa</taxon>
        <taxon>Arthropoda</taxon>
        <taxon>Crustacea</taxon>
        <taxon>Multicrustacea</taxon>
        <taxon>Hexanauplia</taxon>
        <taxon>Copepoda</taxon>
        <taxon>Siphonostomatoida</taxon>
        <taxon>Caligidae</taxon>
        <taxon>Lepeophtheirus</taxon>
    </lineage>
</organism>
<sequence length="16" mass="1989">MLEYFKFGNFQDLYSS</sequence>
<proteinExistence type="predicted"/>
<accession>A0A0K2TAC1</accession>
<protein>
    <submittedName>
        <fullName evidence="1">Uncharacterized protein</fullName>
    </submittedName>
</protein>
<name>A0A0K2TAC1_LEPSM</name>